<proteinExistence type="predicted"/>
<evidence type="ECO:0000256" key="4">
    <source>
        <dbReference type="SAM" id="SignalP"/>
    </source>
</evidence>
<dbReference type="SUPFAM" id="SSF53850">
    <property type="entry name" value="Periplasmic binding protein-like II"/>
    <property type="match status" value="1"/>
</dbReference>
<protein>
    <submittedName>
        <fullName evidence="6">Aliphatic sulfonate ABC transporter substrate-binding protein</fullName>
    </submittedName>
</protein>
<comment type="caution">
    <text evidence="6">The sequence shown here is derived from an EMBL/GenBank/DDBJ whole genome shotgun (WGS) entry which is preliminary data.</text>
</comment>
<dbReference type="Gene3D" id="3.40.190.10">
    <property type="entry name" value="Periplasmic binding protein-like II"/>
    <property type="match status" value="2"/>
</dbReference>
<evidence type="ECO:0000259" key="5">
    <source>
        <dbReference type="Pfam" id="PF09084"/>
    </source>
</evidence>
<dbReference type="InterPro" id="IPR015168">
    <property type="entry name" value="SsuA/THI5"/>
</dbReference>
<keyword evidence="7" id="KW-1185">Reference proteome</keyword>
<accession>A0ABU2EIQ7</accession>
<feature type="signal peptide" evidence="4">
    <location>
        <begin position="1"/>
        <end position="26"/>
    </location>
</feature>
<dbReference type="PANTHER" id="PTHR30024">
    <property type="entry name" value="ALIPHATIC SULFONATES-BINDING PROTEIN-RELATED"/>
    <property type="match status" value="1"/>
</dbReference>
<evidence type="ECO:0000256" key="2">
    <source>
        <dbReference type="ARBA" id="ARBA00022448"/>
    </source>
</evidence>
<evidence type="ECO:0000313" key="6">
    <source>
        <dbReference type="EMBL" id="MDR9847773.1"/>
    </source>
</evidence>
<organism evidence="6 7">
    <name type="scientific">Herbaspirillum huttiense subsp. lycopersici</name>
    <dbReference type="NCBI Taxonomy" id="3074428"/>
    <lineage>
        <taxon>Bacteria</taxon>
        <taxon>Pseudomonadati</taxon>
        <taxon>Pseudomonadota</taxon>
        <taxon>Betaproteobacteria</taxon>
        <taxon>Burkholderiales</taxon>
        <taxon>Oxalobacteraceae</taxon>
        <taxon>Herbaspirillum</taxon>
    </lineage>
</organism>
<name>A0ABU2EIQ7_9BURK</name>
<feature type="chain" id="PRO_5046314691" evidence="4">
    <location>
        <begin position="27"/>
        <end position="365"/>
    </location>
</feature>
<dbReference type="EMBL" id="JAVLSJ010000002">
    <property type="protein sequence ID" value="MDR9847773.1"/>
    <property type="molecule type" value="Genomic_DNA"/>
</dbReference>
<comment type="subcellular location">
    <subcellularLocation>
        <location evidence="1">Periplasm</location>
    </subcellularLocation>
</comment>
<reference evidence="6" key="1">
    <citation type="submission" date="2023-09" db="EMBL/GenBank/DDBJ databases">
        <title>Description of first Herbaspirillum huttiense subsp. nephrolepsisexaltata and Herbaspirillum huttiense subsp. lycopersicon.</title>
        <authorList>
            <person name="Poudel M."/>
            <person name="Sharma A."/>
            <person name="Goss E."/>
            <person name="Tapia J.H."/>
            <person name="Harmon C.M."/>
            <person name="Jones J.B."/>
        </authorList>
    </citation>
    <scope>NUCLEOTIDE SEQUENCE</scope>
    <source>
        <strain evidence="6">SE1</strain>
    </source>
</reference>
<keyword evidence="3 4" id="KW-0732">Signal</keyword>
<evidence type="ECO:0000256" key="3">
    <source>
        <dbReference type="ARBA" id="ARBA00022729"/>
    </source>
</evidence>
<keyword evidence="2" id="KW-0813">Transport</keyword>
<dbReference type="PANTHER" id="PTHR30024:SF21">
    <property type="entry name" value="ABC TRANSPORTER SUBSTRATE-BINDING PROTEIN"/>
    <property type="match status" value="1"/>
</dbReference>
<dbReference type="InterPro" id="IPR010067">
    <property type="entry name" value="ABC_SsuA_sub-bd"/>
</dbReference>
<dbReference type="NCBIfam" id="TIGR01728">
    <property type="entry name" value="SsuA_fam"/>
    <property type="match status" value="1"/>
</dbReference>
<gene>
    <name evidence="6" type="ORF">RI048_06050</name>
</gene>
<dbReference type="Pfam" id="PF09084">
    <property type="entry name" value="NMT1"/>
    <property type="match status" value="1"/>
</dbReference>
<dbReference type="InterPro" id="IPR006311">
    <property type="entry name" value="TAT_signal"/>
</dbReference>
<evidence type="ECO:0000313" key="7">
    <source>
        <dbReference type="Proteomes" id="UP001246576"/>
    </source>
</evidence>
<dbReference type="Proteomes" id="UP001246576">
    <property type="component" value="Unassembled WGS sequence"/>
</dbReference>
<dbReference type="RefSeq" id="WP_121045500.1">
    <property type="nucleotide sequence ID" value="NZ_JAVLSJ010000002.1"/>
</dbReference>
<dbReference type="PROSITE" id="PS51318">
    <property type="entry name" value="TAT"/>
    <property type="match status" value="1"/>
</dbReference>
<feature type="domain" description="SsuA/THI5-like" evidence="5">
    <location>
        <begin position="62"/>
        <end position="265"/>
    </location>
</feature>
<dbReference type="CDD" id="cd13555">
    <property type="entry name" value="PBP2_sulfate_ester_like"/>
    <property type="match status" value="1"/>
</dbReference>
<sequence length="365" mass="40239">MQQDRRSVLKQLAAGSAALLTLPLHGARAAATGNGQPAIIRIGVAQPGIGNPPVFSGSSAAVAHAKGWVEEEFKADGIKVEWFFFKGAGPAVNEALTNQQLDFAFQGDLPAIVARAAGLKTKLVLATGVRSNIYLAVPPDSPIQSVKDLRGKRVAIFKGTNAQLPINRVLEANGLQERDLRSINLDQATTLAALSTKDIDAAFGNINLLRLRDKNAARIVYSSKGGNPIFTTQSHVLVTEQFAQQYPEATARVVRTFVKAAKWASDEVNRDEVLHLWAKAGTPYEHWREDYEGQPLRVRINPNFDPFLIARYKDSVEQAYRFKLSRARVDVDQWIDQRYLQAALKELKLETYWPIFQANGKILGA</sequence>
<evidence type="ECO:0000256" key="1">
    <source>
        <dbReference type="ARBA" id="ARBA00004418"/>
    </source>
</evidence>